<dbReference type="Gene3D" id="3.30.530.20">
    <property type="match status" value="1"/>
</dbReference>
<gene>
    <name evidence="2" type="ORF">M9Y10_022597</name>
</gene>
<dbReference type="SUPFAM" id="SSF55961">
    <property type="entry name" value="Bet v1-like"/>
    <property type="match status" value="1"/>
</dbReference>
<protein>
    <recommendedName>
        <fullName evidence="1">START domain-containing protein</fullName>
    </recommendedName>
</protein>
<dbReference type="CDD" id="cd00177">
    <property type="entry name" value="START"/>
    <property type="match status" value="1"/>
</dbReference>
<dbReference type="InterPro" id="IPR002913">
    <property type="entry name" value="START_lipid-bd_dom"/>
</dbReference>
<comment type="caution">
    <text evidence="2">The sequence shown here is derived from an EMBL/GenBank/DDBJ whole genome shotgun (WGS) entry which is preliminary data.</text>
</comment>
<dbReference type="PANTHER" id="PTHR19308">
    <property type="entry name" value="PHOSPHATIDYLCHOLINE TRANSFER PROTEIN"/>
    <property type="match status" value="1"/>
</dbReference>
<keyword evidence="3" id="KW-1185">Reference proteome</keyword>
<dbReference type="EMBL" id="JAPFFF010000003">
    <property type="protein sequence ID" value="KAK8894164.1"/>
    <property type="molecule type" value="Genomic_DNA"/>
</dbReference>
<dbReference type="InterPro" id="IPR051213">
    <property type="entry name" value="START_lipid_transfer"/>
</dbReference>
<dbReference type="Pfam" id="PF01852">
    <property type="entry name" value="START"/>
    <property type="match status" value="1"/>
</dbReference>
<dbReference type="PANTHER" id="PTHR19308:SF56">
    <property type="entry name" value="START DOMAIN-CONTAINING PROTEIN"/>
    <property type="match status" value="1"/>
</dbReference>
<reference evidence="2 3" key="1">
    <citation type="submission" date="2024-04" db="EMBL/GenBank/DDBJ databases">
        <title>Tritrichomonas musculus Genome.</title>
        <authorList>
            <person name="Alves-Ferreira E."/>
            <person name="Grigg M."/>
            <person name="Lorenzi H."/>
            <person name="Galac M."/>
        </authorList>
    </citation>
    <scope>NUCLEOTIDE SEQUENCE [LARGE SCALE GENOMIC DNA]</scope>
    <source>
        <strain evidence="2 3">EAF2021</strain>
    </source>
</reference>
<organism evidence="2 3">
    <name type="scientific">Tritrichomonas musculus</name>
    <dbReference type="NCBI Taxonomy" id="1915356"/>
    <lineage>
        <taxon>Eukaryota</taxon>
        <taxon>Metamonada</taxon>
        <taxon>Parabasalia</taxon>
        <taxon>Tritrichomonadida</taxon>
        <taxon>Tritrichomonadidae</taxon>
        <taxon>Tritrichomonas</taxon>
    </lineage>
</organism>
<dbReference type="InterPro" id="IPR023393">
    <property type="entry name" value="START-like_dom_sf"/>
</dbReference>
<sequence length="221" mass="24972">MSVTPEQIAEYAKQSEELLPKFIALASSNEWKESKKEEDITFYTRTDPSSPYHQVKSVVTIPAPIDTVLSILKPIEVVDKSTPKEKRHGLNERKALYGPADDQYQTAIFEIEIESPAPLVSPRDFLLFRRFYQKDGKQVYLHNSIVNNTLFPEKKGVVRGEMPFQGFIVEKDPDHQGNVRLTFLVHADPKGKIPSAVYNLVVTNQGYAAKGIRKKAIEAAK</sequence>
<evidence type="ECO:0000313" key="3">
    <source>
        <dbReference type="Proteomes" id="UP001470230"/>
    </source>
</evidence>
<evidence type="ECO:0000259" key="1">
    <source>
        <dbReference type="PROSITE" id="PS50848"/>
    </source>
</evidence>
<dbReference type="PROSITE" id="PS50848">
    <property type="entry name" value="START"/>
    <property type="match status" value="1"/>
</dbReference>
<evidence type="ECO:0000313" key="2">
    <source>
        <dbReference type="EMBL" id="KAK8894164.1"/>
    </source>
</evidence>
<proteinExistence type="predicted"/>
<feature type="domain" description="START" evidence="1">
    <location>
        <begin position="1"/>
        <end position="201"/>
    </location>
</feature>
<accession>A0ABR2KSP6</accession>
<dbReference type="Proteomes" id="UP001470230">
    <property type="component" value="Unassembled WGS sequence"/>
</dbReference>
<name>A0ABR2KSP6_9EUKA</name>